<evidence type="ECO:0000256" key="7">
    <source>
        <dbReference type="ARBA" id="ARBA00022833"/>
    </source>
</evidence>
<keyword evidence="9 10" id="KW-0342">GTP-binding</keyword>
<dbReference type="GO" id="GO:0005525">
    <property type="term" value="F:GTP binding"/>
    <property type="evidence" value="ECO:0007669"/>
    <property type="project" value="UniProtKB-UniRule"/>
</dbReference>
<keyword evidence="1 10" id="KW-0963">Cytoplasm</keyword>
<dbReference type="Proteomes" id="UP000483286">
    <property type="component" value="Unassembled WGS sequence"/>
</dbReference>
<keyword evidence="8 10" id="KW-0694">RNA-binding</keyword>
<keyword evidence="3 10" id="KW-0479">Metal-binding</keyword>
<dbReference type="GO" id="GO:0005737">
    <property type="term" value="C:cytoplasm"/>
    <property type="evidence" value="ECO:0007669"/>
    <property type="project" value="UniProtKB-SubCell"/>
</dbReference>
<dbReference type="EC" id="3.6.1.-" evidence="10"/>
<keyword evidence="4 10" id="KW-0699">rRNA-binding</keyword>
<dbReference type="InterPro" id="IPR030378">
    <property type="entry name" value="G_CP_dom"/>
</dbReference>
<comment type="similarity">
    <text evidence="10">Belongs to the TRAFAC class YlqF/YawG GTPase family. RsgA subfamily.</text>
</comment>
<feature type="binding site" evidence="10">
    <location>
        <position position="296"/>
    </location>
    <ligand>
        <name>Zn(2+)</name>
        <dbReference type="ChEBI" id="CHEBI:29105"/>
    </ligand>
</feature>
<feature type="domain" description="CP-type G" evidence="12">
    <location>
        <begin position="104"/>
        <end position="269"/>
    </location>
</feature>
<evidence type="ECO:0000313" key="13">
    <source>
        <dbReference type="EMBL" id="MVN87439.1"/>
    </source>
</evidence>
<dbReference type="InterPro" id="IPR004881">
    <property type="entry name" value="Ribosome_biogen_GTPase_RsgA"/>
</dbReference>
<dbReference type="Gene3D" id="3.40.50.300">
    <property type="entry name" value="P-loop containing nucleotide triphosphate hydrolases"/>
    <property type="match status" value="1"/>
</dbReference>
<dbReference type="HAMAP" id="MF_01820">
    <property type="entry name" value="GTPase_RsgA"/>
    <property type="match status" value="1"/>
</dbReference>
<dbReference type="NCBIfam" id="TIGR00157">
    <property type="entry name" value="ribosome small subunit-dependent GTPase A"/>
    <property type="match status" value="1"/>
</dbReference>
<evidence type="ECO:0000256" key="5">
    <source>
        <dbReference type="ARBA" id="ARBA00022741"/>
    </source>
</evidence>
<dbReference type="GO" id="GO:0046872">
    <property type="term" value="F:metal ion binding"/>
    <property type="evidence" value="ECO:0007669"/>
    <property type="project" value="UniProtKB-KW"/>
</dbReference>
<dbReference type="GO" id="GO:0003924">
    <property type="term" value="F:GTPase activity"/>
    <property type="evidence" value="ECO:0007669"/>
    <property type="project" value="UniProtKB-UniRule"/>
</dbReference>
<evidence type="ECO:0000259" key="11">
    <source>
        <dbReference type="PROSITE" id="PS50936"/>
    </source>
</evidence>
<feature type="binding site" evidence="10">
    <location>
        <position position="302"/>
    </location>
    <ligand>
        <name>Zn(2+)</name>
        <dbReference type="ChEBI" id="CHEBI:29105"/>
    </ligand>
</feature>
<comment type="caution">
    <text evidence="13">The sequence shown here is derived from an EMBL/GenBank/DDBJ whole genome shotgun (WGS) entry which is preliminary data.</text>
</comment>
<evidence type="ECO:0000256" key="3">
    <source>
        <dbReference type="ARBA" id="ARBA00022723"/>
    </source>
</evidence>
<proteinExistence type="inferred from homology"/>
<dbReference type="RefSeq" id="WP_157459486.1">
    <property type="nucleotide sequence ID" value="NZ_WQLB01000014.1"/>
</dbReference>
<evidence type="ECO:0000256" key="8">
    <source>
        <dbReference type="ARBA" id="ARBA00022884"/>
    </source>
</evidence>
<dbReference type="CDD" id="cd01854">
    <property type="entry name" value="YjeQ_EngC"/>
    <property type="match status" value="1"/>
</dbReference>
<dbReference type="PANTHER" id="PTHR32120">
    <property type="entry name" value="SMALL RIBOSOMAL SUBUNIT BIOGENESIS GTPASE RSGA"/>
    <property type="match status" value="1"/>
</dbReference>
<feature type="binding site" evidence="10">
    <location>
        <position position="294"/>
    </location>
    <ligand>
        <name>Zn(2+)</name>
        <dbReference type="ChEBI" id="CHEBI:29105"/>
    </ligand>
</feature>
<sequence length="329" mass="35136">MLPELRALGWGADFESDYQAFCQTLTPEAQPQVQPVRVVGTGRQIVHVRGAHGDTEARLAGTLRQEQVAPAIGDWAVLEGAGTGPGRLLQVLPRRTTFSRALGADEGRRPQAVRQQVIAANVDVVLIVTAPDADFDLDRLERYVQAVQASGARPVLVLNKADLRPDVGWYLNELQSLGAELEVHAVSAADGQDLDALQALLTEGVTLALIGSSGVGKSTLTNALLRREAAQTGAVRASDSQGRHTTTTRTLYLVPGGGLLIDNPGLRDIAVWDAAAADFDDLEDLAAQCRFRKCTHTTEPGCAVRAAVQAGEVSAARLAAFQTQQRKRR</sequence>
<accession>A0A7C9M970</accession>
<feature type="domain" description="EngC GTPase" evidence="11">
    <location>
        <begin position="120"/>
        <end position="267"/>
    </location>
</feature>
<dbReference type="InterPro" id="IPR010914">
    <property type="entry name" value="RsgA_GTPase_dom"/>
</dbReference>
<evidence type="ECO:0000256" key="10">
    <source>
        <dbReference type="HAMAP-Rule" id="MF_01820"/>
    </source>
</evidence>
<comment type="subcellular location">
    <subcellularLocation>
        <location evidence="10">Cytoplasm</location>
    </subcellularLocation>
</comment>
<keyword evidence="5 10" id="KW-0547">Nucleotide-binding</keyword>
<dbReference type="InterPro" id="IPR027417">
    <property type="entry name" value="P-loop_NTPase"/>
</dbReference>
<comment type="subunit">
    <text evidence="10">Monomer. Associates with 30S ribosomal subunit, binds 16S rRNA.</text>
</comment>
<dbReference type="SUPFAM" id="SSF52540">
    <property type="entry name" value="P-loop containing nucleoside triphosphate hydrolases"/>
    <property type="match status" value="1"/>
</dbReference>
<reference evidence="13 14" key="1">
    <citation type="submission" date="2019-12" db="EMBL/GenBank/DDBJ databases">
        <title>Deinococcus sp. HMF7620 Genome sequencing and assembly.</title>
        <authorList>
            <person name="Kang H."/>
            <person name="Kim H."/>
            <person name="Joh K."/>
        </authorList>
    </citation>
    <scope>NUCLEOTIDE SEQUENCE [LARGE SCALE GENOMIC DNA]</scope>
    <source>
        <strain evidence="13 14">HMF7620</strain>
    </source>
</reference>
<name>A0A7C9M970_9DEIO</name>
<evidence type="ECO:0000256" key="1">
    <source>
        <dbReference type="ARBA" id="ARBA00022490"/>
    </source>
</evidence>
<protein>
    <recommendedName>
        <fullName evidence="10">Small ribosomal subunit biogenesis GTPase RsgA</fullName>
        <ecNumber evidence="10">3.6.1.-</ecNumber>
    </recommendedName>
</protein>
<dbReference type="Pfam" id="PF03193">
    <property type="entry name" value="RsgA_GTPase"/>
    <property type="match status" value="1"/>
</dbReference>
<dbReference type="PROSITE" id="PS51721">
    <property type="entry name" value="G_CP"/>
    <property type="match status" value="1"/>
</dbReference>
<keyword evidence="14" id="KW-1185">Reference proteome</keyword>
<dbReference type="Gene3D" id="1.10.40.50">
    <property type="entry name" value="Probable gtpase engc, domain 3"/>
    <property type="match status" value="1"/>
</dbReference>
<keyword evidence="2 10" id="KW-0690">Ribosome biogenesis</keyword>
<comment type="cofactor">
    <cofactor evidence="10">
        <name>Zn(2+)</name>
        <dbReference type="ChEBI" id="CHEBI:29105"/>
    </cofactor>
    <text evidence="10">Binds 1 zinc ion per subunit.</text>
</comment>
<feature type="binding site" evidence="10">
    <location>
        <position position="289"/>
    </location>
    <ligand>
        <name>Zn(2+)</name>
        <dbReference type="ChEBI" id="CHEBI:29105"/>
    </ligand>
</feature>
<evidence type="ECO:0000256" key="4">
    <source>
        <dbReference type="ARBA" id="ARBA00022730"/>
    </source>
</evidence>
<dbReference type="GO" id="GO:0019843">
    <property type="term" value="F:rRNA binding"/>
    <property type="evidence" value="ECO:0007669"/>
    <property type="project" value="UniProtKB-KW"/>
</dbReference>
<feature type="binding site" evidence="10">
    <location>
        <begin position="159"/>
        <end position="162"/>
    </location>
    <ligand>
        <name>GTP</name>
        <dbReference type="ChEBI" id="CHEBI:37565"/>
    </ligand>
</feature>
<dbReference type="AlphaFoldDB" id="A0A7C9M970"/>
<evidence type="ECO:0000313" key="14">
    <source>
        <dbReference type="Proteomes" id="UP000483286"/>
    </source>
</evidence>
<keyword evidence="7 10" id="KW-0862">Zinc</keyword>
<dbReference type="PROSITE" id="PS50936">
    <property type="entry name" value="ENGC_GTPASE"/>
    <property type="match status" value="1"/>
</dbReference>
<gene>
    <name evidence="10 13" type="primary">rsgA</name>
    <name evidence="13" type="ORF">GO986_11735</name>
</gene>
<feature type="binding site" evidence="10">
    <location>
        <begin position="211"/>
        <end position="219"/>
    </location>
    <ligand>
        <name>GTP</name>
        <dbReference type="ChEBI" id="CHEBI:37565"/>
    </ligand>
</feature>
<dbReference type="GO" id="GO:0042274">
    <property type="term" value="P:ribosomal small subunit biogenesis"/>
    <property type="evidence" value="ECO:0007669"/>
    <property type="project" value="UniProtKB-UniRule"/>
</dbReference>
<comment type="function">
    <text evidence="10">One of several proteins that assist in the late maturation steps of the functional core of the 30S ribosomal subunit. Helps release RbfA from mature subunits. May play a role in the assembly of ribosomal proteins into the subunit. Circularly permuted GTPase that catalyzes slow GTP hydrolysis, GTPase activity is stimulated by the 30S ribosomal subunit.</text>
</comment>
<dbReference type="PANTHER" id="PTHR32120:SF10">
    <property type="entry name" value="SMALL RIBOSOMAL SUBUNIT BIOGENESIS GTPASE RSGA"/>
    <property type="match status" value="1"/>
</dbReference>
<evidence type="ECO:0000256" key="2">
    <source>
        <dbReference type="ARBA" id="ARBA00022517"/>
    </source>
</evidence>
<evidence type="ECO:0000256" key="6">
    <source>
        <dbReference type="ARBA" id="ARBA00022801"/>
    </source>
</evidence>
<keyword evidence="6 10" id="KW-0378">Hydrolase</keyword>
<evidence type="ECO:0000256" key="9">
    <source>
        <dbReference type="ARBA" id="ARBA00023134"/>
    </source>
</evidence>
<organism evidence="13 14">
    <name type="scientific">Deinococcus arboris</name>
    <dbReference type="NCBI Taxonomy" id="2682977"/>
    <lineage>
        <taxon>Bacteria</taxon>
        <taxon>Thermotogati</taxon>
        <taxon>Deinococcota</taxon>
        <taxon>Deinococci</taxon>
        <taxon>Deinococcales</taxon>
        <taxon>Deinococcaceae</taxon>
        <taxon>Deinococcus</taxon>
    </lineage>
</organism>
<dbReference type="EMBL" id="WQLB01000014">
    <property type="protein sequence ID" value="MVN87439.1"/>
    <property type="molecule type" value="Genomic_DNA"/>
</dbReference>
<evidence type="ECO:0000259" key="12">
    <source>
        <dbReference type="PROSITE" id="PS51721"/>
    </source>
</evidence>